<feature type="chain" id="PRO_5035456506" description="BYS1 domain protein" evidence="1">
    <location>
        <begin position="18"/>
        <end position="151"/>
    </location>
</feature>
<dbReference type="PANTHER" id="PTHR36195">
    <property type="entry name" value="DOMAIN PROTEIN, PUTATIVE (AFU_ORTHOLOGUE AFUA_5G01990)-RELATED-RELATED"/>
    <property type="match status" value="1"/>
</dbReference>
<organism evidence="2 3">
    <name type="scientific">Paraphoma chrysanthemicola</name>
    <dbReference type="NCBI Taxonomy" id="798071"/>
    <lineage>
        <taxon>Eukaryota</taxon>
        <taxon>Fungi</taxon>
        <taxon>Dikarya</taxon>
        <taxon>Ascomycota</taxon>
        <taxon>Pezizomycotina</taxon>
        <taxon>Dothideomycetes</taxon>
        <taxon>Pleosporomycetidae</taxon>
        <taxon>Pleosporales</taxon>
        <taxon>Pleosporineae</taxon>
        <taxon>Phaeosphaeriaceae</taxon>
        <taxon>Paraphoma</taxon>
    </lineage>
</organism>
<accession>A0A8K0W3S5</accession>
<reference evidence="2" key="1">
    <citation type="journal article" date="2021" name="Nat. Commun.">
        <title>Genetic determinants of endophytism in the Arabidopsis root mycobiome.</title>
        <authorList>
            <person name="Mesny F."/>
            <person name="Miyauchi S."/>
            <person name="Thiergart T."/>
            <person name="Pickel B."/>
            <person name="Atanasova L."/>
            <person name="Karlsson M."/>
            <person name="Huettel B."/>
            <person name="Barry K.W."/>
            <person name="Haridas S."/>
            <person name="Chen C."/>
            <person name="Bauer D."/>
            <person name="Andreopoulos W."/>
            <person name="Pangilinan J."/>
            <person name="LaButti K."/>
            <person name="Riley R."/>
            <person name="Lipzen A."/>
            <person name="Clum A."/>
            <person name="Drula E."/>
            <person name="Henrissat B."/>
            <person name="Kohler A."/>
            <person name="Grigoriev I.V."/>
            <person name="Martin F.M."/>
            <person name="Hacquard S."/>
        </authorList>
    </citation>
    <scope>NUCLEOTIDE SEQUENCE</scope>
    <source>
        <strain evidence="2">MPI-SDFR-AT-0120</strain>
    </source>
</reference>
<keyword evidence="3" id="KW-1185">Reference proteome</keyword>
<dbReference type="InterPro" id="IPR006771">
    <property type="entry name" value="CetA-like"/>
</dbReference>
<protein>
    <recommendedName>
        <fullName evidence="4">BYS1 domain protein</fullName>
    </recommendedName>
</protein>
<name>A0A8K0W3S5_9PLEO</name>
<feature type="signal peptide" evidence="1">
    <location>
        <begin position="1"/>
        <end position="17"/>
    </location>
</feature>
<gene>
    <name evidence="2" type="ORF">FB567DRAFT_177830</name>
</gene>
<dbReference type="EMBL" id="JAGMVJ010000002">
    <property type="protein sequence ID" value="KAH7093634.1"/>
    <property type="molecule type" value="Genomic_DNA"/>
</dbReference>
<comment type="caution">
    <text evidence="2">The sequence shown here is derived from an EMBL/GenBank/DDBJ whole genome shotgun (WGS) entry which is preliminary data.</text>
</comment>
<keyword evidence="1" id="KW-0732">Signal</keyword>
<sequence>MRLPLSCLVAFATSVSAVGNALVLNNSTSTIYAWSVGSAVGERQAIVSGGLYMEPLHRDAKTGGIAIKITKGPDGLYNGEPQQVFSYNLDGEQVWYDLSSVFGAPFAGQRVEVTSNTGGPIVWPAGVHPGGSQVKVARSDENVWFTVYASK</sequence>
<proteinExistence type="predicted"/>
<evidence type="ECO:0000256" key="1">
    <source>
        <dbReference type="SAM" id="SignalP"/>
    </source>
</evidence>
<evidence type="ECO:0000313" key="3">
    <source>
        <dbReference type="Proteomes" id="UP000813461"/>
    </source>
</evidence>
<evidence type="ECO:0008006" key="4">
    <source>
        <dbReference type="Google" id="ProtNLM"/>
    </source>
</evidence>
<dbReference type="Pfam" id="PF04681">
    <property type="entry name" value="Bys1"/>
    <property type="match status" value="1"/>
</dbReference>
<evidence type="ECO:0000313" key="2">
    <source>
        <dbReference type="EMBL" id="KAH7093634.1"/>
    </source>
</evidence>
<dbReference type="Proteomes" id="UP000813461">
    <property type="component" value="Unassembled WGS sequence"/>
</dbReference>
<dbReference type="OrthoDB" id="3682664at2759"/>
<dbReference type="PANTHER" id="PTHR36195:SF4">
    <property type="entry name" value="DOMAIN PROTEIN, PUTATIVE (AFU_ORTHOLOGUE AFUA_5G01990)-RELATED"/>
    <property type="match status" value="1"/>
</dbReference>
<dbReference type="AlphaFoldDB" id="A0A8K0W3S5"/>